<dbReference type="Proteomes" id="UP001501294">
    <property type="component" value="Unassembled WGS sequence"/>
</dbReference>
<dbReference type="EMBL" id="BAABFU010000001">
    <property type="protein sequence ID" value="GAA4347269.1"/>
    <property type="molecule type" value="Genomic_DNA"/>
</dbReference>
<keyword evidence="1" id="KW-1133">Transmembrane helix</keyword>
<organism evidence="2 3">
    <name type="scientific">Kangiella taiwanensis</name>
    <dbReference type="NCBI Taxonomy" id="1079179"/>
    <lineage>
        <taxon>Bacteria</taxon>
        <taxon>Pseudomonadati</taxon>
        <taxon>Pseudomonadota</taxon>
        <taxon>Gammaproteobacteria</taxon>
        <taxon>Kangiellales</taxon>
        <taxon>Kangiellaceae</taxon>
        <taxon>Kangiella</taxon>
    </lineage>
</organism>
<dbReference type="RefSeq" id="WP_223576736.1">
    <property type="nucleotide sequence ID" value="NZ_BAABFU010000001.1"/>
</dbReference>
<evidence type="ECO:0000313" key="3">
    <source>
        <dbReference type="Proteomes" id="UP001501294"/>
    </source>
</evidence>
<accession>A0ABP8HYB8</accession>
<keyword evidence="3" id="KW-1185">Reference proteome</keyword>
<reference evidence="3" key="1">
    <citation type="journal article" date="2019" name="Int. J. Syst. Evol. Microbiol.">
        <title>The Global Catalogue of Microorganisms (GCM) 10K type strain sequencing project: providing services to taxonomists for standard genome sequencing and annotation.</title>
        <authorList>
            <consortium name="The Broad Institute Genomics Platform"/>
            <consortium name="The Broad Institute Genome Sequencing Center for Infectious Disease"/>
            <person name="Wu L."/>
            <person name="Ma J."/>
        </authorList>
    </citation>
    <scope>NUCLEOTIDE SEQUENCE [LARGE SCALE GENOMIC DNA]</scope>
    <source>
        <strain evidence="3">JCM 17727</strain>
    </source>
</reference>
<proteinExistence type="predicted"/>
<feature type="transmembrane region" description="Helical" evidence="1">
    <location>
        <begin position="6"/>
        <end position="22"/>
    </location>
</feature>
<feature type="transmembrane region" description="Helical" evidence="1">
    <location>
        <begin position="56"/>
        <end position="77"/>
    </location>
</feature>
<keyword evidence="1" id="KW-0472">Membrane</keyword>
<comment type="caution">
    <text evidence="2">The sequence shown here is derived from an EMBL/GenBank/DDBJ whole genome shotgun (WGS) entry which is preliminary data.</text>
</comment>
<sequence>MFETILGILFICLSVYQVYAFIKGKPVFIKNSIWLLLLLAAMVTNLYIGKVMDGEALTITANSLLIYLLSSVIIAVLERSKKENRTVNHKKAGICRLFTYF</sequence>
<keyword evidence="1" id="KW-0812">Transmembrane</keyword>
<gene>
    <name evidence="2" type="ORF">GCM10023150_09500</name>
</gene>
<name>A0ABP8HYB8_9GAMM</name>
<protein>
    <submittedName>
        <fullName evidence="2">Uncharacterized protein</fullName>
    </submittedName>
</protein>
<feature type="transmembrane region" description="Helical" evidence="1">
    <location>
        <begin position="34"/>
        <end position="50"/>
    </location>
</feature>
<evidence type="ECO:0000256" key="1">
    <source>
        <dbReference type="SAM" id="Phobius"/>
    </source>
</evidence>
<evidence type="ECO:0000313" key="2">
    <source>
        <dbReference type="EMBL" id="GAA4347269.1"/>
    </source>
</evidence>